<evidence type="ECO:0000256" key="2">
    <source>
        <dbReference type="ARBA" id="ARBA00023015"/>
    </source>
</evidence>
<protein>
    <submittedName>
        <fullName evidence="8">Homeodomain-like superfamily protein</fullName>
    </submittedName>
</protein>
<reference evidence="8" key="1">
    <citation type="submission" date="2019-12" db="EMBL/GenBank/DDBJ databases">
        <authorList>
            <person name="Scholes J."/>
        </authorList>
    </citation>
    <scope>NUCLEOTIDE SEQUENCE</scope>
</reference>
<keyword evidence="8" id="KW-0371">Homeobox</keyword>
<evidence type="ECO:0000313" key="8">
    <source>
        <dbReference type="EMBL" id="CAA0827618.1"/>
    </source>
</evidence>
<dbReference type="Pfam" id="PF00249">
    <property type="entry name" value="Myb_DNA-binding"/>
    <property type="match status" value="1"/>
</dbReference>
<dbReference type="PROSITE" id="PS51294">
    <property type="entry name" value="HTH_MYB"/>
    <property type="match status" value="1"/>
</dbReference>
<dbReference type="Proteomes" id="UP001153555">
    <property type="component" value="Unassembled WGS sequence"/>
</dbReference>
<dbReference type="InterPro" id="IPR006447">
    <property type="entry name" value="Myb_dom_plants"/>
</dbReference>
<feature type="region of interest" description="Disordered" evidence="6">
    <location>
        <begin position="234"/>
        <end position="267"/>
    </location>
</feature>
<keyword evidence="4" id="KW-0804">Transcription</keyword>
<dbReference type="PANTHER" id="PTHR31003:SF3">
    <property type="entry name" value="HOMEODOMAIN-LIKE SUPERFAMILY PROTEIN-RELATED"/>
    <property type="match status" value="1"/>
</dbReference>
<keyword evidence="9" id="KW-1185">Reference proteome</keyword>
<dbReference type="OrthoDB" id="1908613at2759"/>
<dbReference type="GO" id="GO:0005634">
    <property type="term" value="C:nucleus"/>
    <property type="evidence" value="ECO:0007669"/>
    <property type="project" value="UniProtKB-SubCell"/>
</dbReference>
<evidence type="ECO:0000256" key="5">
    <source>
        <dbReference type="ARBA" id="ARBA00023242"/>
    </source>
</evidence>
<dbReference type="EMBL" id="CACSLK010027752">
    <property type="protein sequence ID" value="CAA0827618.1"/>
    <property type="molecule type" value="Genomic_DNA"/>
</dbReference>
<evidence type="ECO:0000256" key="6">
    <source>
        <dbReference type="SAM" id="MobiDB-lite"/>
    </source>
</evidence>
<accession>A0A9N7RFB7</accession>
<keyword evidence="2" id="KW-0805">Transcription regulation</keyword>
<evidence type="ECO:0000313" key="9">
    <source>
        <dbReference type="Proteomes" id="UP001153555"/>
    </source>
</evidence>
<comment type="subcellular location">
    <subcellularLocation>
        <location evidence="1">Nucleus</location>
    </subcellularLocation>
</comment>
<comment type="caution">
    <text evidence="8">The sequence shown here is derived from an EMBL/GenBank/DDBJ whole genome shotgun (WGS) entry which is preliminary data.</text>
</comment>
<dbReference type="InterPro" id="IPR017930">
    <property type="entry name" value="Myb_dom"/>
</dbReference>
<evidence type="ECO:0000259" key="7">
    <source>
        <dbReference type="PROSITE" id="PS51294"/>
    </source>
</evidence>
<dbReference type="InterPro" id="IPR001005">
    <property type="entry name" value="SANT/Myb"/>
</dbReference>
<dbReference type="GO" id="GO:0003677">
    <property type="term" value="F:DNA binding"/>
    <property type="evidence" value="ECO:0007669"/>
    <property type="project" value="UniProtKB-KW"/>
</dbReference>
<dbReference type="SUPFAM" id="SSF46689">
    <property type="entry name" value="Homeodomain-like"/>
    <property type="match status" value="1"/>
</dbReference>
<evidence type="ECO:0000256" key="1">
    <source>
        <dbReference type="ARBA" id="ARBA00004123"/>
    </source>
</evidence>
<feature type="compositionally biased region" description="Low complexity" evidence="6">
    <location>
        <begin position="234"/>
        <end position="246"/>
    </location>
</feature>
<feature type="compositionally biased region" description="Basic and acidic residues" evidence="6">
    <location>
        <begin position="372"/>
        <end position="381"/>
    </location>
</feature>
<name>A0A9N7RFB7_STRHE</name>
<feature type="region of interest" description="Disordered" evidence="6">
    <location>
        <begin position="344"/>
        <end position="381"/>
    </location>
</feature>
<dbReference type="GO" id="GO:0003700">
    <property type="term" value="F:DNA-binding transcription factor activity"/>
    <property type="evidence" value="ECO:0007669"/>
    <property type="project" value="InterPro"/>
</dbReference>
<organism evidence="8 9">
    <name type="scientific">Striga hermonthica</name>
    <name type="common">Purple witchweed</name>
    <name type="synonym">Buchnera hermonthica</name>
    <dbReference type="NCBI Taxonomy" id="68872"/>
    <lineage>
        <taxon>Eukaryota</taxon>
        <taxon>Viridiplantae</taxon>
        <taxon>Streptophyta</taxon>
        <taxon>Embryophyta</taxon>
        <taxon>Tracheophyta</taxon>
        <taxon>Spermatophyta</taxon>
        <taxon>Magnoliopsida</taxon>
        <taxon>eudicotyledons</taxon>
        <taxon>Gunneridae</taxon>
        <taxon>Pentapetalae</taxon>
        <taxon>asterids</taxon>
        <taxon>lamiids</taxon>
        <taxon>Lamiales</taxon>
        <taxon>Orobanchaceae</taxon>
        <taxon>Buchnereae</taxon>
        <taxon>Striga</taxon>
    </lineage>
</organism>
<gene>
    <name evidence="8" type="ORF">SHERM_23313</name>
</gene>
<dbReference type="Pfam" id="PF26575">
    <property type="entry name" value="HHO5_N"/>
    <property type="match status" value="1"/>
</dbReference>
<dbReference type="FunFam" id="1.10.10.60:FF:000002">
    <property type="entry name" value="Myb family transcription factor"/>
    <property type="match status" value="1"/>
</dbReference>
<dbReference type="NCBIfam" id="TIGR01557">
    <property type="entry name" value="myb_SHAQKYF"/>
    <property type="match status" value="1"/>
</dbReference>
<keyword evidence="5" id="KW-0539">Nucleus</keyword>
<dbReference type="AlphaFoldDB" id="A0A9N7RFB7"/>
<feature type="domain" description="HTH myb-type" evidence="7">
    <location>
        <begin position="260"/>
        <end position="320"/>
    </location>
</feature>
<keyword evidence="3 8" id="KW-0238">DNA-binding</keyword>
<sequence>MGSLILPELSSDFKFTAKSCVRRTIGGETLPHVSRIRVVSEKILKLEDYASRLRDEMKKVDAFKRELPLCLLLLRDAIVATEDELAQCRKSSAEPVLEEFIPMKRICRDEGFDKVESRRDREDSCRDKMNWMSSVQLWNSDDHPSPDTELNSDKLTLKLDDTNRKRTEEEMNLFQNVKSRTVVKPLVPFAGCTNFPVMSKGKDDRHEFPIPNLSLCTPELKSSIEGLNSIGFSPKSCSSRSGSPSSANVQSNLRTGDHQSARKQRRCWSPDLHRQFINALQQLGGAQVATPKQIRELMQVDGLTNDEVKSHLQKYRLHSRRLSGNSSSQSVGVWMPEEHCNESRKRLHSGSPEGPFHLEGTSGGNEDEYDENYEHSIVRGR</sequence>
<dbReference type="InterPro" id="IPR058673">
    <property type="entry name" value="HHO5-like_N"/>
</dbReference>
<dbReference type="Gene3D" id="1.10.10.60">
    <property type="entry name" value="Homeodomain-like"/>
    <property type="match status" value="1"/>
</dbReference>
<dbReference type="PANTHER" id="PTHR31003">
    <property type="entry name" value="MYB FAMILY TRANSCRIPTION FACTOR"/>
    <property type="match status" value="1"/>
</dbReference>
<proteinExistence type="predicted"/>
<evidence type="ECO:0000256" key="4">
    <source>
        <dbReference type="ARBA" id="ARBA00023163"/>
    </source>
</evidence>
<dbReference type="InterPro" id="IPR044787">
    <property type="entry name" value="HHO5-like"/>
</dbReference>
<evidence type="ECO:0000256" key="3">
    <source>
        <dbReference type="ARBA" id="ARBA00023125"/>
    </source>
</evidence>
<dbReference type="InterPro" id="IPR009057">
    <property type="entry name" value="Homeodomain-like_sf"/>
</dbReference>